<dbReference type="OrthoDB" id="9811127at2"/>
<feature type="region of interest" description="Disordered" evidence="1">
    <location>
        <begin position="42"/>
        <end position="64"/>
    </location>
</feature>
<protein>
    <recommendedName>
        <fullName evidence="4">DUF2934 domain-containing protein</fullName>
    </recommendedName>
</protein>
<dbReference type="AlphaFoldDB" id="A0A1Y6FPV7"/>
<evidence type="ECO:0000313" key="3">
    <source>
        <dbReference type="Proteomes" id="UP000194474"/>
    </source>
</evidence>
<dbReference type="RefSeq" id="WP_086470541.1">
    <property type="nucleotide sequence ID" value="NZ_FXWK01000001.1"/>
</dbReference>
<evidence type="ECO:0008006" key="4">
    <source>
        <dbReference type="Google" id="ProtNLM"/>
    </source>
</evidence>
<evidence type="ECO:0000256" key="1">
    <source>
        <dbReference type="SAM" id="MobiDB-lite"/>
    </source>
</evidence>
<keyword evidence="3" id="KW-1185">Reference proteome</keyword>
<accession>A0A1Y6FPV7</accession>
<proteinExistence type="predicted"/>
<sequence length="64" mass="7387">MHTVDEDKIRDRAYQLWDQAGRPEGREQEFWYDAQRELAEEEDVDTSAEAAALDLPPLVPGRLS</sequence>
<name>A0A1Y6FPV7_9HYPH</name>
<dbReference type="Proteomes" id="UP000194474">
    <property type="component" value="Unassembled WGS sequence"/>
</dbReference>
<organism evidence="2 3">
    <name type="scientific">Devosia lucknowensis</name>
    <dbReference type="NCBI Taxonomy" id="1096929"/>
    <lineage>
        <taxon>Bacteria</taxon>
        <taxon>Pseudomonadati</taxon>
        <taxon>Pseudomonadota</taxon>
        <taxon>Alphaproteobacteria</taxon>
        <taxon>Hyphomicrobiales</taxon>
        <taxon>Devosiaceae</taxon>
        <taxon>Devosia</taxon>
    </lineage>
</organism>
<gene>
    <name evidence="2" type="ORF">SAMN06295905_2309</name>
</gene>
<dbReference type="Pfam" id="PF11154">
    <property type="entry name" value="DUF2934"/>
    <property type="match status" value="1"/>
</dbReference>
<dbReference type="EMBL" id="FXWK01000001">
    <property type="protein sequence ID" value="SMQ74523.1"/>
    <property type="molecule type" value="Genomic_DNA"/>
</dbReference>
<evidence type="ECO:0000313" key="2">
    <source>
        <dbReference type="EMBL" id="SMQ74523.1"/>
    </source>
</evidence>
<reference evidence="3" key="1">
    <citation type="submission" date="2017-04" db="EMBL/GenBank/DDBJ databases">
        <authorList>
            <person name="Varghese N."/>
            <person name="Submissions S."/>
        </authorList>
    </citation>
    <scope>NUCLEOTIDE SEQUENCE [LARGE SCALE GENOMIC DNA]</scope>
</reference>
<dbReference type="InterPro" id="IPR021327">
    <property type="entry name" value="DUF2934"/>
</dbReference>